<protein>
    <submittedName>
        <fullName evidence="1">Uncharacterized protein</fullName>
    </submittedName>
</protein>
<evidence type="ECO:0000313" key="1">
    <source>
        <dbReference type="EMBL" id="CAI9705207.1"/>
    </source>
</evidence>
<sequence>MLIQQTVIKESEFISSTEPIGRPATEPGPDPRLLTPTLTSPVSAAGRAVPPTRGPGQRGLGGDLPSPRWEEAQGRGDGRGPTRRAEPGDSRQNKKAAEFSGQVKAPWERSGSELSRAVNPYLLPKSPEPPESIRRYPSGHITHETTGSRDRARASLTSLLPTMKLTIAIALVTLTLFCRPASTEVCPSLLYALGNLIIGTPASYEAALEPFNPDEDMKEATRQLKTLVDTLSPKAKDSVLTLMGKIVQSPECA</sequence>
<name>A0ACB0EXY2_RANTA</name>
<accession>A0ACB0EXY2</accession>
<evidence type="ECO:0000313" key="2">
    <source>
        <dbReference type="Proteomes" id="UP001162501"/>
    </source>
</evidence>
<reference evidence="1" key="1">
    <citation type="submission" date="2023-05" db="EMBL/GenBank/DDBJ databases">
        <authorList>
            <consortium name="ELIXIR-Norway"/>
        </authorList>
    </citation>
    <scope>NUCLEOTIDE SEQUENCE</scope>
</reference>
<dbReference type="Proteomes" id="UP001162501">
    <property type="component" value="Chromosome 28"/>
</dbReference>
<proteinExistence type="predicted"/>
<gene>
    <name evidence="1" type="ORF">MRATA1EN3_LOCUS16420</name>
</gene>
<organism evidence="1 2">
    <name type="scientific">Rangifer tarandus platyrhynchus</name>
    <name type="common">Svalbard reindeer</name>
    <dbReference type="NCBI Taxonomy" id="3082113"/>
    <lineage>
        <taxon>Eukaryota</taxon>
        <taxon>Metazoa</taxon>
        <taxon>Chordata</taxon>
        <taxon>Craniata</taxon>
        <taxon>Vertebrata</taxon>
        <taxon>Euteleostomi</taxon>
        <taxon>Mammalia</taxon>
        <taxon>Eutheria</taxon>
        <taxon>Laurasiatheria</taxon>
        <taxon>Artiodactyla</taxon>
        <taxon>Ruminantia</taxon>
        <taxon>Pecora</taxon>
        <taxon>Cervidae</taxon>
        <taxon>Odocoileinae</taxon>
        <taxon>Rangifer</taxon>
    </lineage>
</organism>
<dbReference type="EMBL" id="OX596112">
    <property type="protein sequence ID" value="CAI9705207.1"/>
    <property type="molecule type" value="Genomic_DNA"/>
</dbReference>